<evidence type="ECO:0008006" key="4">
    <source>
        <dbReference type="Google" id="ProtNLM"/>
    </source>
</evidence>
<protein>
    <recommendedName>
        <fullName evidence="4">Glycosyltransferase RgtA/B/C/D-like domain-containing protein</fullName>
    </recommendedName>
</protein>
<evidence type="ECO:0000313" key="2">
    <source>
        <dbReference type="EMBL" id="PZR82059.1"/>
    </source>
</evidence>
<evidence type="ECO:0000313" key="3">
    <source>
        <dbReference type="Proteomes" id="UP000248724"/>
    </source>
</evidence>
<comment type="caution">
    <text evidence="2">The sequence shown here is derived from an EMBL/GenBank/DDBJ whole genome shotgun (WGS) entry which is preliminary data.</text>
</comment>
<dbReference type="Proteomes" id="UP000248724">
    <property type="component" value="Unassembled WGS sequence"/>
</dbReference>
<evidence type="ECO:0000256" key="1">
    <source>
        <dbReference type="SAM" id="Phobius"/>
    </source>
</evidence>
<feature type="transmembrane region" description="Helical" evidence="1">
    <location>
        <begin position="133"/>
        <end position="152"/>
    </location>
</feature>
<feature type="transmembrane region" description="Helical" evidence="1">
    <location>
        <begin position="448"/>
        <end position="467"/>
    </location>
</feature>
<feature type="transmembrane region" description="Helical" evidence="1">
    <location>
        <begin position="396"/>
        <end position="415"/>
    </location>
</feature>
<dbReference type="EMBL" id="QHBU01000084">
    <property type="protein sequence ID" value="PZR82059.1"/>
    <property type="molecule type" value="Genomic_DNA"/>
</dbReference>
<feature type="transmembrane region" description="Helical" evidence="1">
    <location>
        <begin position="370"/>
        <end position="389"/>
    </location>
</feature>
<organism evidence="2 3">
    <name type="scientific">Candidatus Aeolococcus gillhamiae</name>
    <dbReference type="NCBI Taxonomy" id="3127015"/>
    <lineage>
        <taxon>Bacteria</taxon>
        <taxon>Bacillati</taxon>
        <taxon>Candidatus Dormiibacterota</taxon>
        <taxon>Candidatus Dormibacteria</taxon>
        <taxon>Candidatus Aeolococcales</taxon>
        <taxon>Candidatus Aeolococcaceae</taxon>
        <taxon>Candidatus Aeolococcus</taxon>
    </lineage>
</organism>
<keyword evidence="1" id="KW-0472">Membrane</keyword>
<feature type="transmembrane region" description="Helical" evidence="1">
    <location>
        <begin position="248"/>
        <end position="267"/>
    </location>
</feature>
<name>A0A2W5Z9K6_9BACT</name>
<gene>
    <name evidence="2" type="ORF">DLM65_04730</name>
</gene>
<sequence length="633" mass="67268">MLSRLTPAVIRQLLIGLFLVFCFGYFHQAPIWNEPSRYDLVVALVDDHTTQIDRNQANTGDKSVYKGHYYSDKEPGTAFLGAPVYGVMRLIRLVTHQPAADEGVTIQVLAFVICGIPTALLAILLIRFLGPLVGEWWAIVVALAYALGTMAFPFATMFFGHAAAAFFLFATFYLLRHVESPGRRWLPALAGFCAGWAVLVDVSTAIGLMAMAAYAVRPLFRPPVLANFRRPLLNNLRRPLLPALRTPLLFAAGVAPLAVLLLLYNWVSFGGPFSIGYAHLANGGFAAGQSKGILGVTLPGPGAIADLLFGTRGLLRYSPWLALAPAGLWAARGRGLRWEVGVCATLVGAYLLLNGGYFLPFGGATPGPRFLMPMLPFAAVLVGLAPRVLRYAAAVLMVPSVALTSVATVTMPNAFEGVANPLTDLWLPMLRGRLLTETTGWVRWGLHGAQPLLVLGFGGVCTGVGVWATTTTARTARRVGAGAGVVLGILVASLGTPLDVPSEVGLTTAGRFIGFGDAGAGVTIIDTGVSGVVTADRHTSVRPWAQVEGRDLGAVATRVLFTIFDASGRTVLGVFYDQVSFGSHERKMLPVEWGTQGVPAGKYTLDVSVTSADGHTVYATVTHADEFTIPARG</sequence>
<feature type="transmembrane region" description="Helical" evidence="1">
    <location>
        <begin position="104"/>
        <end position="126"/>
    </location>
</feature>
<feature type="transmembrane region" description="Helical" evidence="1">
    <location>
        <begin position="338"/>
        <end position="358"/>
    </location>
</feature>
<keyword evidence="1" id="KW-1133">Transmembrane helix</keyword>
<accession>A0A2W5Z9K6</accession>
<proteinExistence type="predicted"/>
<feature type="transmembrane region" description="Helical" evidence="1">
    <location>
        <begin position="188"/>
        <end position="216"/>
    </location>
</feature>
<feature type="transmembrane region" description="Helical" evidence="1">
    <location>
        <begin position="158"/>
        <end position="176"/>
    </location>
</feature>
<feature type="transmembrane region" description="Helical" evidence="1">
    <location>
        <begin position="479"/>
        <end position="498"/>
    </location>
</feature>
<keyword evidence="1" id="KW-0812">Transmembrane</keyword>
<dbReference type="AlphaFoldDB" id="A0A2W5Z9K6"/>
<reference evidence="2 3" key="1">
    <citation type="journal article" date="2017" name="Nature">
        <title>Atmospheric trace gases support primary production in Antarctic desert surface soil.</title>
        <authorList>
            <person name="Ji M."/>
            <person name="Greening C."/>
            <person name="Vanwonterghem I."/>
            <person name="Carere C.R."/>
            <person name="Bay S.K."/>
            <person name="Steen J.A."/>
            <person name="Montgomery K."/>
            <person name="Lines T."/>
            <person name="Beardall J."/>
            <person name="van Dorst J."/>
            <person name="Snape I."/>
            <person name="Stott M.B."/>
            <person name="Hugenholtz P."/>
            <person name="Ferrari B.C."/>
        </authorList>
    </citation>
    <scope>NUCLEOTIDE SEQUENCE [LARGE SCALE GENOMIC DNA]</scope>
    <source>
        <strain evidence="2">RRmetagenome_bin12</strain>
    </source>
</reference>